<feature type="non-terminal residue" evidence="1">
    <location>
        <position position="27"/>
    </location>
</feature>
<accession>A0A392TUR0</accession>
<comment type="caution">
    <text evidence="1">The sequence shown here is derived from an EMBL/GenBank/DDBJ whole genome shotgun (WGS) entry which is preliminary data.</text>
</comment>
<name>A0A392TUR0_9FABA</name>
<dbReference type="EMBL" id="LXQA010666136">
    <property type="protein sequence ID" value="MCI64921.1"/>
    <property type="molecule type" value="Genomic_DNA"/>
</dbReference>
<keyword evidence="2" id="KW-1185">Reference proteome</keyword>
<evidence type="ECO:0000313" key="2">
    <source>
        <dbReference type="Proteomes" id="UP000265520"/>
    </source>
</evidence>
<evidence type="ECO:0000313" key="1">
    <source>
        <dbReference type="EMBL" id="MCI64921.1"/>
    </source>
</evidence>
<dbReference type="AlphaFoldDB" id="A0A392TUR0"/>
<sequence length="27" mass="3249">MEEFQQWTDLNNLVHLPTRGAEFTWAN</sequence>
<dbReference type="Proteomes" id="UP000265520">
    <property type="component" value="Unassembled WGS sequence"/>
</dbReference>
<protein>
    <submittedName>
        <fullName evidence="1">Uncharacterized protein</fullName>
    </submittedName>
</protein>
<proteinExistence type="predicted"/>
<reference evidence="1 2" key="1">
    <citation type="journal article" date="2018" name="Front. Plant Sci.">
        <title>Red Clover (Trifolium pratense) and Zigzag Clover (T. medium) - A Picture of Genomic Similarities and Differences.</title>
        <authorList>
            <person name="Dluhosova J."/>
            <person name="Istvanek J."/>
            <person name="Nedelnik J."/>
            <person name="Repkova J."/>
        </authorList>
    </citation>
    <scope>NUCLEOTIDE SEQUENCE [LARGE SCALE GENOMIC DNA]</scope>
    <source>
        <strain evidence="2">cv. 10/8</strain>
        <tissue evidence="1">Leaf</tissue>
    </source>
</reference>
<organism evidence="1 2">
    <name type="scientific">Trifolium medium</name>
    <dbReference type="NCBI Taxonomy" id="97028"/>
    <lineage>
        <taxon>Eukaryota</taxon>
        <taxon>Viridiplantae</taxon>
        <taxon>Streptophyta</taxon>
        <taxon>Embryophyta</taxon>
        <taxon>Tracheophyta</taxon>
        <taxon>Spermatophyta</taxon>
        <taxon>Magnoliopsida</taxon>
        <taxon>eudicotyledons</taxon>
        <taxon>Gunneridae</taxon>
        <taxon>Pentapetalae</taxon>
        <taxon>rosids</taxon>
        <taxon>fabids</taxon>
        <taxon>Fabales</taxon>
        <taxon>Fabaceae</taxon>
        <taxon>Papilionoideae</taxon>
        <taxon>50 kb inversion clade</taxon>
        <taxon>NPAAA clade</taxon>
        <taxon>Hologalegina</taxon>
        <taxon>IRL clade</taxon>
        <taxon>Trifolieae</taxon>
        <taxon>Trifolium</taxon>
    </lineage>
</organism>